<dbReference type="STRING" id="1462993.A6V36_36730"/>
<dbReference type="InterPro" id="IPR010982">
    <property type="entry name" value="Lambda_DNA-bd_dom_sf"/>
</dbReference>
<evidence type="ECO:0000313" key="4">
    <source>
        <dbReference type="Proteomes" id="UP000077961"/>
    </source>
</evidence>
<organism evidence="2 5">
    <name type="scientific">Paraburkholderia ginsengiterrae</name>
    <dbReference type="NCBI Taxonomy" id="1462993"/>
    <lineage>
        <taxon>Bacteria</taxon>
        <taxon>Pseudomonadati</taxon>
        <taxon>Pseudomonadota</taxon>
        <taxon>Betaproteobacteria</taxon>
        <taxon>Burkholderiales</taxon>
        <taxon>Burkholderiaceae</taxon>
        <taxon>Paraburkholderia</taxon>
    </lineage>
</organism>
<evidence type="ECO:0000313" key="3">
    <source>
        <dbReference type="EMBL" id="OAJ54104.1"/>
    </source>
</evidence>
<feature type="domain" description="HTH cro/C1-type" evidence="1">
    <location>
        <begin position="79"/>
        <end position="130"/>
    </location>
</feature>
<dbReference type="EMBL" id="LXKA01000369">
    <property type="protein sequence ID" value="OAJ52833.1"/>
    <property type="molecule type" value="Genomic_DNA"/>
</dbReference>
<keyword evidence="4" id="KW-1185">Reference proteome</keyword>
<dbReference type="Proteomes" id="UP000077961">
    <property type="component" value="Unassembled WGS sequence"/>
</dbReference>
<dbReference type="Proteomes" id="UP000078116">
    <property type="component" value="Unassembled WGS sequence"/>
</dbReference>
<evidence type="ECO:0000259" key="1">
    <source>
        <dbReference type="PROSITE" id="PS50943"/>
    </source>
</evidence>
<dbReference type="Gene3D" id="1.10.260.40">
    <property type="entry name" value="lambda repressor-like DNA-binding domains"/>
    <property type="match status" value="1"/>
</dbReference>
<dbReference type="CDD" id="cd00093">
    <property type="entry name" value="HTH_XRE"/>
    <property type="match status" value="1"/>
</dbReference>
<dbReference type="SUPFAM" id="SSF47413">
    <property type="entry name" value="lambda repressor-like DNA-binding domains"/>
    <property type="match status" value="1"/>
</dbReference>
<reference evidence="4 5" key="1">
    <citation type="submission" date="2016-04" db="EMBL/GenBank/DDBJ databases">
        <title>Reclassification of Paraburkholderia panaciterrae (Farh et al. 2015) Dobritsa &amp; Samadpour 2016 as a later homotypic synonym of Paraburkholderia ginsengiterrae (Farh et al. 2015) Dobritsa &amp; Samadpour 2016.</title>
        <authorList>
            <person name="Dobritsa A.P."/>
            <person name="Kutumbaka K."/>
            <person name="Samadpour M."/>
        </authorList>
    </citation>
    <scope>NUCLEOTIDE SEQUENCE [LARGE SCALE GENOMIC DNA]</scope>
    <source>
        <strain evidence="2 5">DCY85</strain>
        <strain evidence="3 4">DCY85-1</strain>
    </source>
</reference>
<dbReference type="EMBL" id="LXJZ01000208">
    <property type="protein sequence ID" value="OAJ54104.1"/>
    <property type="molecule type" value="Genomic_DNA"/>
</dbReference>
<gene>
    <name evidence="3" type="ORF">A6V36_36730</name>
    <name evidence="2" type="ORF">A6V37_36545</name>
</gene>
<evidence type="ECO:0000313" key="5">
    <source>
        <dbReference type="Proteomes" id="UP000078116"/>
    </source>
</evidence>
<accession>A0A1A9MYP4</accession>
<proteinExistence type="predicted"/>
<dbReference type="RefSeq" id="WP_064270972.1">
    <property type="nucleotide sequence ID" value="NZ_LXJZ01000208.1"/>
</dbReference>
<protein>
    <recommendedName>
        <fullName evidence="1">HTH cro/C1-type domain-containing protein</fullName>
    </recommendedName>
</protein>
<dbReference type="PROSITE" id="PS50943">
    <property type="entry name" value="HTH_CROC1"/>
    <property type="match status" value="1"/>
</dbReference>
<comment type="caution">
    <text evidence="2">The sequence shown here is derived from an EMBL/GenBank/DDBJ whole genome shotgun (WGS) entry which is preliminary data.</text>
</comment>
<name>A0A1A9MYP4_9BURK</name>
<dbReference type="InterPro" id="IPR001387">
    <property type="entry name" value="Cro/C1-type_HTH"/>
</dbReference>
<sequence>MTVVKRSFFIHHAILLDHLGNVTVPADGQVCTRQDYTWRGLARHGRDRLDEHVAGGGAKRRLIPDEIVSAIADGATPTRASREHLGLKQAEIAARMSISQPTRIWNGKRRLRESSREKIAAALGITADQLHIGCVVVVGVTLNASAGFIDGQPA</sequence>
<evidence type="ECO:0000313" key="2">
    <source>
        <dbReference type="EMBL" id="OAJ52833.1"/>
    </source>
</evidence>
<dbReference type="GO" id="GO:0003677">
    <property type="term" value="F:DNA binding"/>
    <property type="evidence" value="ECO:0007669"/>
    <property type="project" value="InterPro"/>
</dbReference>
<dbReference type="AlphaFoldDB" id="A0A1A9MYP4"/>